<feature type="region of interest" description="Disordered" evidence="1">
    <location>
        <begin position="220"/>
        <end position="251"/>
    </location>
</feature>
<feature type="transmembrane region" description="Helical" evidence="2">
    <location>
        <begin position="177"/>
        <end position="199"/>
    </location>
</feature>
<evidence type="ECO:0000313" key="3">
    <source>
        <dbReference type="EMBL" id="CCH45762.1"/>
    </source>
</evidence>
<dbReference type="InParanoid" id="K0KV54"/>
<evidence type="ECO:0000313" key="4">
    <source>
        <dbReference type="Proteomes" id="UP000009328"/>
    </source>
</evidence>
<dbReference type="GO" id="GO:0005886">
    <property type="term" value="C:plasma membrane"/>
    <property type="evidence" value="ECO:0007669"/>
    <property type="project" value="TreeGrafter"/>
</dbReference>
<evidence type="ECO:0000256" key="2">
    <source>
        <dbReference type="SAM" id="Phobius"/>
    </source>
</evidence>
<name>K0KV54_WICCF</name>
<evidence type="ECO:0000256" key="1">
    <source>
        <dbReference type="SAM" id="MobiDB-lite"/>
    </source>
</evidence>
<dbReference type="InterPro" id="IPR052413">
    <property type="entry name" value="SUR7_domain"/>
</dbReference>
<dbReference type="GO" id="GO:0031505">
    <property type="term" value="P:fungal-type cell wall organization"/>
    <property type="evidence" value="ECO:0007669"/>
    <property type="project" value="TreeGrafter"/>
</dbReference>
<feature type="transmembrane region" description="Helical" evidence="2">
    <location>
        <begin position="99"/>
        <end position="124"/>
    </location>
</feature>
<dbReference type="EMBL" id="CAIF01000208">
    <property type="protein sequence ID" value="CCH45762.1"/>
    <property type="molecule type" value="Genomic_DNA"/>
</dbReference>
<reference evidence="3 4" key="1">
    <citation type="journal article" date="2012" name="Eukaryot. Cell">
        <title>Draft genome sequence of Wickerhamomyces ciferrii NRRL Y-1031 F-60-10.</title>
        <authorList>
            <person name="Schneider J."/>
            <person name="Andrea H."/>
            <person name="Blom J."/>
            <person name="Jaenicke S."/>
            <person name="Ruckert C."/>
            <person name="Schorsch C."/>
            <person name="Szczepanowski R."/>
            <person name="Farwick M."/>
            <person name="Goesmann A."/>
            <person name="Puhler A."/>
            <person name="Schaffer S."/>
            <person name="Tauch A."/>
            <person name="Kohler T."/>
            <person name="Brinkrolf K."/>
        </authorList>
    </citation>
    <scope>NUCLEOTIDE SEQUENCE [LARGE SCALE GENOMIC DNA]</scope>
    <source>
        <strain evidence="4">ATCC 14091 / BCRC 22168 / CBS 111 / JCM 3599 / NBRC 0793 / NRRL Y-1031 F-60-10</strain>
    </source>
</reference>
<organism evidence="3 4">
    <name type="scientific">Wickerhamomyces ciferrii (strain ATCC 14091 / BCRC 22168 / CBS 111 / JCM 3599 / NBRC 0793 / NRRL Y-1031 F-60-10)</name>
    <name type="common">Yeast</name>
    <name type="synonym">Pichia ciferrii</name>
    <dbReference type="NCBI Taxonomy" id="1206466"/>
    <lineage>
        <taxon>Eukaryota</taxon>
        <taxon>Fungi</taxon>
        <taxon>Dikarya</taxon>
        <taxon>Ascomycota</taxon>
        <taxon>Saccharomycotina</taxon>
        <taxon>Saccharomycetes</taxon>
        <taxon>Phaffomycetales</taxon>
        <taxon>Wickerhamomycetaceae</taxon>
        <taxon>Wickerhamomyces</taxon>
    </lineage>
</organism>
<keyword evidence="2" id="KW-0472">Membrane</keyword>
<feature type="region of interest" description="Disordered" evidence="1">
    <location>
        <begin position="276"/>
        <end position="318"/>
    </location>
</feature>
<feature type="transmembrane region" description="Helical" evidence="2">
    <location>
        <begin position="136"/>
        <end position="157"/>
    </location>
</feature>
<dbReference type="Proteomes" id="UP000009328">
    <property type="component" value="Unassembled WGS sequence"/>
</dbReference>
<accession>K0KV54</accession>
<dbReference type="AlphaFoldDB" id="K0KV54"/>
<gene>
    <name evidence="3" type="ORF">BN7_5348</name>
</gene>
<dbReference type="PANTHER" id="PTHR28019:SF2">
    <property type="entry name" value="CELL MEMBRANE PROTEIN YLR413W-RELATED"/>
    <property type="match status" value="1"/>
</dbReference>
<keyword evidence="4" id="KW-1185">Reference proteome</keyword>
<feature type="compositionally biased region" description="Basic and acidic residues" evidence="1">
    <location>
        <begin position="276"/>
        <end position="293"/>
    </location>
</feature>
<comment type="caution">
    <text evidence="3">The sequence shown here is derived from an EMBL/GenBank/DDBJ whole genome shotgun (WGS) entry which is preliminary data.</text>
</comment>
<dbReference type="GO" id="GO:0051285">
    <property type="term" value="C:cell cortex of cell tip"/>
    <property type="evidence" value="ECO:0007669"/>
    <property type="project" value="TreeGrafter"/>
</dbReference>
<dbReference type="HOGENOM" id="CLU_874944_0_0_1"/>
<feature type="compositionally biased region" description="Basic and acidic residues" evidence="1">
    <location>
        <begin position="234"/>
        <end position="251"/>
    </location>
</feature>
<proteinExistence type="predicted"/>
<sequence length="318" mass="35608">MKDLNIEKILPNEKFRDASFQETGLSEVYTIGTDSYCRSDQQVVKSCVKGFFPDIKLMFLKEIKQFGSPSTKQVSYIDLSLPDDLPKFDENPSANDRKAILYCLLVALILNGITILTAVIDLIVSRLTWLSLAGEVLILVSSILYLASAASSISLFSTTRTALNNSSLGIKATFGNTAFHCLVWFAFAISLSTFTLVLIKNYLTKSSMSTLWRLIKDGPIPKSDPERNSNPSKYQREKPPSPKTAKAIDMDKRMDELYEKLAKYQMEQEKWEKFSYHHNEEVTDDSKGTRSDASKSTASESFSKTPAQAVEGLEKSDN</sequence>
<dbReference type="PANTHER" id="PTHR28019">
    <property type="entry name" value="CELL MEMBRANE PROTEIN YLR413W-RELATED"/>
    <property type="match status" value="1"/>
</dbReference>
<feature type="compositionally biased region" description="Polar residues" evidence="1">
    <location>
        <begin position="294"/>
        <end position="306"/>
    </location>
</feature>
<keyword evidence="2" id="KW-0812">Transmembrane</keyword>
<protein>
    <submittedName>
        <fullName evidence="3">Membrane protein</fullName>
    </submittedName>
</protein>
<keyword evidence="2" id="KW-1133">Transmembrane helix</keyword>